<evidence type="ECO:0000256" key="1">
    <source>
        <dbReference type="ARBA" id="ARBA00015262"/>
    </source>
</evidence>
<dbReference type="Pfam" id="PF00994">
    <property type="entry name" value="MoCF_biosynth"/>
    <property type="match status" value="1"/>
</dbReference>
<accession>F1ZA82</accession>
<dbReference type="GO" id="GO:0005829">
    <property type="term" value="C:cytosol"/>
    <property type="evidence" value="ECO:0007669"/>
    <property type="project" value="TreeGrafter"/>
</dbReference>
<proteinExistence type="predicted"/>
<dbReference type="InterPro" id="IPR012245">
    <property type="entry name" value="MoaB"/>
</dbReference>
<reference evidence="3 4" key="1">
    <citation type="journal article" date="2012" name="J. Bacteriol.">
        <title>Draft Genome Sequence of Novosphingobium nitrogenifigens Y88T.</title>
        <authorList>
            <person name="Strabala T.J."/>
            <person name="Macdonald L."/>
            <person name="Liu V."/>
            <person name="Smit A.M."/>
        </authorList>
    </citation>
    <scope>NUCLEOTIDE SEQUENCE [LARGE SCALE GENOMIC DNA]</scope>
    <source>
        <strain evidence="3 4">DSM 19370</strain>
    </source>
</reference>
<sequence>MIIEPEHTSKSVAVALLTVADGAMGDGGAAPVLAERIRGHGHALVTKASEKPDLHRVGARLNNWIDDRTIDAVIVAGGTGIGPQGVTPEAVDRVATRTLPGFGELVRRLCHPALGSAMALDGSAAVLARGTAIFTLPDNAEAAAIVWDQILADVLPHFARG</sequence>
<organism evidence="3 4">
    <name type="scientific">Novosphingobium nitrogenifigens DSM 19370</name>
    <dbReference type="NCBI Taxonomy" id="983920"/>
    <lineage>
        <taxon>Bacteria</taxon>
        <taxon>Pseudomonadati</taxon>
        <taxon>Pseudomonadota</taxon>
        <taxon>Alphaproteobacteria</taxon>
        <taxon>Sphingomonadales</taxon>
        <taxon>Sphingomonadaceae</taxon>
        <taxon>Novosphingobium</taxon>
    </lineage>
</organism>
<dbReference type="Proteomes" id="UP000004728">
    <property type="component" value="Unassembled WGS sequence"/>
</dbReference>
<dbReference type="HOGENOM" id="CLU_077358_1_1_5"/>
<dbReference type="InterPro" id="IPR036425">
    <property type="entry name" value="MoaB/Mog-like_dom_sf"/>
</dbReference>
<keyword evidence="4" id="KW-1185">Reference proteome</keyword>
<dbReference type="STRING" id="983920.Y88_0566"/>
<dbReference type="EMBL" id="AEWJ01000041">
    <property type="protein sequence ID" value="EGD58510.1"/>
    <property type="molecule type" value="Genomic_DNA"/>
</dbReference>
<feature type="domain" description="MoaB/Mog" evidence="2">
    <location>
        <begin position="15"/>
        <end position="158"/>
    </location>
</feature>
<evidence type="ECO:0000313" key="3">
    <source>
        <dbReference type="EMBL" id="EGD58510.1"/>
    </source>
</evidence>
<dbReference type="InterPro" id="IPR001453">
    <property type="entry name" value="MoaB/Mog_dom"/>
</dbReference>
<dbReference type="AlphaFoldDB" id="F1ZA82"/>
<gene>
    <name evidence="3" type="ORF">Y88_0566</name>
</gene>
<dbReference type="SMART" id="SM00852">
    <property type="entry name" value="MoCF_biosynth"/>
    <property type="match status" value="1"/>
</dbReference>
<name>F1ZA82_9SPHN</name>
<evidence type="ECO:0000259" key="2">
    <source>
        <dbReference type="SMART" id="SM00852"/>
    </source>
</evidence>
<dbReference type="SUPFAM" id="SSF53218">
    <property type="entry name" value="Molybdenum cofactor biosynthesis proteins"/>
    <property type="match status" value="1"/>
</dbReference>
<comment type="caution">
    <text evidence="3">The sequence shown here is derived from an EMBL/GenBank/DDBJ whole genome shotgun (WGS) entry which is preliminary data.</text>
</comment>
<dbReference type="eggNOG" id="COG0521">
    <property type="taxonomic scope" value="Bacteria"/>
</dbReference>
<dbReference type="OrthoDB" id="9784492at2"/>
<dbReference type="PANTHER" id="PTHR43232:SF2">
    <property type="entry name" value="MOLYBDENUM COFACTOR BIOSYNTHESIS PROTEIN B"/>
    <property type="match status" value="1"/>
</dbReference>
<dbReference type="GO" id="GO:0006777">
    <property type="term" value="P:Mo-molybdopterin cofactor biosynthetic process"/>
    <property type="evidence" value="ECO:0007669"/>
    <property type="project" value="InterPro"/>
</dbReference>
<dbReference type="Gene3D" id="3.40.980.10">
    <property type="entry name" value="MoaB/Mog-like domain"/>
    <property type="match status" value="1"/>
</dbReference>
<dbReference type="RefSeq" id="WP_008066682.1">
    <property type="nucleotide sequence ID" value="NZ_AQWK01000002.1"/>
</dbReference>
<protein>
    <recommendedName>
        <fullName evidence="1">Molybdenum cofactor biosynthesis protein B</fullName>
    </recommendedName>
</protein>
<dbReference type="InParanoid" id="F1ZA82"/>
<evidence type="ECO:0000313" key="4">
    <source>
        <dbReference type="Proteomes" id="UP000004728"/>
    </source>
</evidence>
<dbReference type="PANTHER" id="PTHR43232">
    <property type="entry name" value="MOLYBDENUM COFACTOR BIOSYNTHESIS PROTEIN B"/>
    <property type="match status" value="1"/>
</dbReference>